<evidence type="ECO:0000313" key="2">
    <source>
        <dbReference type="EMBL" id="CAG09223.1"/>
    </source>
</evidence>
<accession>Q4RQV9</accession>
<comment type="caution">
    <text evidence="2">The sequence shown here is derived from an EMBL/GenBank/DDBJ whole genome shotgun (WGS) entry which is preliminary data.</text>
</comment>
<reference evidence="2" key="2">
    <citation type="submission" date="2004-02" db="EMBL/GenBank/DDBJ databases">
        <authorList>
            <consortium name="Genoscope"/>
            <consortium name="Whitehead Institute Centre for Genome Research"/>
        </authorList>
    </citation>
    <scope>NUCLEOTIDE SEQUENCE</scope>
</reference>
<reference evidence="2" key="1">
    <citation type="journal article" date="2004" name="Nature">
        <title>Genome duplication in the teleost fish Tetraodon nigroviridis reveals the early vertebrate proto-karyotype.</title>
        <authorList>
            <person name="Jaillon O."/>
            <person name="Aury J.-M."/>
            <person name="Brunet F."/>
            <person name="Petit J.-L."/>
            <person name="Stange-Thomann N."/>
            <person name="Mauceli E."/>
            <person name="Bouneau L."/>
            <person name="Fischer C."/>
            <person name="Ozouf-Costaz C."/>
            <person name="Bernot A."/>
            <person name="Nicaud S."/>
            <person name="Jaffe D."/>
            <person name="Fisher S."/>
            <person name="Lutfalla G."/>
            <person name="Dossat C."/>
            <person name="Segurens B."/>
            <person name="Dasilva C."/>
            <person name="Salanoubat M."/>
            <person name="Levy M."/>
            <person name="Boudet N."/>
            <person name="Castellano S."/>
            <person name="Anthouard V."/>
            <person name="Jubin C."/>
            <person name="Castelli V."/>
            <person name="Katinka M."/>
            <person name="Vacherie B."/>
            <person name="Biemont C."/>
            <person name="Skalli Z."/>
            <person name="Cattolico L."/>
            <person name="Poulain J."/>
            <person name="De Berardinis V."/>
            <person name="Cruaud C."/>
            <person name="Duprat S."/>
            <person name="Brottier P."/>
            <person name="Coutanceau J.-P."/>
            <person name="Gouzy J."/>
            <person name="Parra G."/>
            <person name="Lardier G."/>
            <person name="Chapple C."/>
            <person name="McKernan K.J."/>
            <person name="McEwan P."/>
            <person name="Bosak S."/>
            <person name="Kellis M."/>
            <person name="Volff J.-N."/>
            <person name="Guigo R."/>
            <person name="Zody M.C."/>
            <person name="Mesirov J."/>
            <person name="Lindblad-Toh K."/>
            <person name="Birren B."/>
            <person name="Nusbaum C."/>
            <person name="Kahn D."/>
            <person name="Robinson-Rechavi M."/>
            <person name="Laudet V."/>
            <person name="Schachter V."/>
            <person name="Quetier F."/>
            <person name="Saurin W."/>
            <person name="Scarpelli C."/>
            <person name="Wincker P."/>
            <person name="Lander E.S."/>
            <person name="Weissenbach J."/>
            <person name="Roest Crollius H."/>
        </authorList>
    </citation>
    <scope>NUCLEOTIDE SEQUENCE [LARGE SCALE GENOMIC DNA]</scope>
</reference>
<organism evidence="2">
    <name type="scientific">Tetraodon nigroviridis</name>
    <name type="common">Spotted green pufferfish</name>
    <name type="synonym">Chelonodon nigroviridis</name>
    <dbReference type="NCBI Taxonomy" id="99883"/>
    <lineage>
        <taxon>Eukaryota</taxon>
        <taxon>Metazoa</taxon>
        <taxon>Chordata</taxon>
        <taxon>Craniata</taxon>
        <taxon>Vertebrata</taxon>
        <taxon>Euteleostomi</taxon>
        <taxon>Actinopterygii</taxon>
        <taxon>Neopterygii</taxon>
        <taxon>Teleostei</taxon>
        <taxon>Neoteleostei</taxon>
        <taxon>Acanthomorphata</taxon>
        <taxon>Eupercaria</taxon>
        <taxon>Tetraodontiformes</taxon>
        <taxon>Tetradontoidea</taxon>
        <taxon>Tetraodontidae</taxon>
        <taxon>Tetraodon</taxon>
    </lineage>
</organism>
<keyword evidence="1" id="KW-0732">Signal</keyword>
<dbReference type="KEGG" id="tng:GSTEN00030432G001"/>
<feature type="chain" id="PRO_5004242986" evidence="1">
    <location>
        <begin position="25"/>
        <end position="77"/>
    </location>
</feature>
<evidence type="ECO:0000256" key="1">
    <source>
        <dbReference type="SAM" id="SignalP"/>
    </source>
</evidence>
<name>Q4RQV9_TETNG</name>
<feature type="signal peptide" evidence="1">
    <location>
        <begin position="1"/>
        <end position="24"/>
    </location>
</feature>
<sequence>MDCNPRPLFLILHLLLSFAAPAFPIIYPPNEGKRSLTLRTCVYARGRVVRECAHSCEQCASTLCAHGAGHIFNDAPV</sequence>
<protein>
    <submittedName>
        <fullName evidence="2">(spotted green pufferfish) hypothetical protein</fullName>
    </submittedName>
</protein>
<proteinExistence type="predicted"/>
<gene>
    <name evidence="2" type="ORF">GSTENG00030432001</name>
</gene>
<dbReference type="AlphaFoldDB" id="Q4RQV9"/>
<dbReference type="EMBL" id="CAAE01015004">
    <property type="protein sequence ID" value="CAG09223.1"/>
    <property type="molecule type" value="Genomic_DNA"/>
</dbReference>